<proteinExistence type="predicted"/>
<dbReference type="eggNOG" id="ENOG5033FAP">
    <property type="taxonomic scope" value="Bacteria"/>
</dbReference>
<sequence>MAGVRSRPIRIHPLLSFLAVLLGQRLTRRSARELETWRRREETMRMLRWSAESATSDNAALSSTGVAVLGELTESELLQEEDRDMVRAIARVSARLAYAQDDRERYDPDLDVVTRSTSHAEDPVEVTDA</sequence>
<name>D1BBN8_SANKS</name>
<dbReference type="AlphaFoldDB" id="D1BBN8"/>
<organism evidence="2 3">
    <name type="scientific">Sanguibacter keddieii (strain ATCC 51767 / DSM 10542 / NCFB 3025 / ST-74)</name>
    <dbReference type="NCBI Taxonomy" id="446469"/>
    <lineage>
        <taxon>Bacteria</taxon>
        <taxon>Bacillati</taxon>
        <taxon>Actinomycetota</taxon>
        <taxon>Actinomycetes</taxon>
        <taxon>Micrococcales</taxon>
        <taxon>Sanguibacteraceae</taxon>
        <taxon>Sanguibacter</taxon>
    </lineage>
</organism>
<protein>
    <submittedName>
        <fullName evidence="2">Uncharacterized protein</fullName>
    </submittedName>
</protein>
<accession>D1BBN8</accession>
<dbReference type="HOGENOM" id="CLU_1947303_0_0_11"/>
<gene>
    <name evidence="2" type="ordered locus">Sked_29070</name>
</gene>
<keyword evidence="3" id="KW-1185">Reference proteome</keyword>
<feature type="region of interest" description="Disordered" evidence="1">
    <location>
        <begin position="107"/>
        <end position="129"/>
    </location>
</feature>
<dbReference type="EMBL" id="CP001819">
    <property type="protein sequence ID" value="ACZ22809.1"/>
    <property type="molecule type" value="Genomic_DNA"/>
</dbReference>
<evidence type="ECO:0000313" key="2">
    <source>
        <dbReference type="EMBL" id="ACZ22809.1"/>
    </source>
</evidence>
<evidence type="ECO:0000256" key="1">
    <source>
        <dbReference type="SAM" id="MobiDB-lite"/>
    </source>
</evidence>
<reference evidence="2 3" key="1">
    <citation type="journal article" date="2009" name="Stand. Genomic Sci.">
        <title>Complete genome sequence of Sanguibacter keddieii type strain (ST-74).</title>
        <authorList>
            <person name="Ivanova N."/>
            <person name="Sikorski J."/>
            <person name="Sims D."/>
            <person name="Brettin T."/>
            <person name="Detter J.C."/>
            <person name="Han C."/>
            <person name="Lapidus A."/>
            <person name="Copeland A."/>
            <person name="Glavina Del Rio T."/>
            <person name="Nolan M."/>
            <person name="Chen F."/>
            <person name="Lucas S."/>
            <person name="Tice H."/>
            <person name="Cheng J.F."/>
            <person name="Bruce D."/>
            <person name="Goodwin L."/>
            <person name="Pitluck S."/>
            <person name="Pati A."/>
            <person name="Mavromatis K."/>
            <person name="Chen A."/>
            <person name="Palaniappan K."/>
            <person name="D'haeseleer P."/>
            <person name="Chain P."/>
            <person name="Bristow J."/>
            <person name="Eisen J.A."/>
            <person name="Markowitz V."/>
            <person name="Hugenholtz P."/>
            <person name="Goker M."/>
            <person name="Pukall R."/>
            <person name="Klenk H.P."/>
            <person name="Kyrpides N.C."/>
        </authorList>
    </citation>
    <scope>NUCLEOTIDE SEQUENCE [LARGE SCALE GENOMIC DNA]</scope>
    <source>
        <strain evidence="3">ATCC 51767 / DSM 10542 / NCFB 3025 / ST-74</strain>
    </source>
</reference>
<dbReference type="KEGG" id="ske:Sked_29070"/>
<dbReference type="Proteomes" id="UP000000322">
    <property type="component" value="Chromosome"/>
</dbReference>
<evidence type="ECO:0000313" key="3">
    <source>
        <dbReference type="Proteomes" id="UP000000322"/>
    </source>
</evidence>